<evidence type="ECO:0000313" key="10">
    <source>
        <dbReference type="EMBL" id="MDV5088969.1"/>
    </source>
</evidence>
<dbReference type="Proteomes" id="UP001272515">
    <property type="component" value="Unassembled WGS sequence"/>
</dbReference>
<evidence type="ECO:0000256" key="1">
    <source>
        <dbReference type="ARBA" id="ARBA00001941"/>
    </source>
</evidence>
<dbReference type="RefSeq" id="WP_295189405.1">
    <property type="nucleotide sequence ID" value="NZ_JAWJZA010000013.1"/>
</dbReference>
<keyword evidence="7" id="KW-0479">Metal-binding</keyword>
<evidence type="ECO:0000313" key="11">
    <source>
        <dbReference type="Proteomes" id="UP001272515"/>
    </source>
</evidence>
<dbReference type="Gene3D" id="3.40.1830.10">
    <property type="entry name" value="Thermophilic metalloprotease (M29)"/>
    <property type="match status" value="1"/>
</dbReference>
<keyword evidence="5 10" id="KW-0031">Aminopeptidase</keyword>
<dbReference type="InterPro" id="IPR052170">
    <property type="entry name" value="M29_Exopeptidase"/>
</dbReference>
<comment type="cofactor">
    <cofactor evidence="2">
        <name>Mg(2+)</name>
        <dbReference type="ChEBI" id="CHEBI:18420"/>
    </cofactor>
</comment>
<comment type="caution">
    <text evidence="10">The sequence shown here is derived from an EMBL/GenBank/DDBJ whole genome shotgun (WGS) entry which is preliminary data.</text>
</comment>
<reference evidence="10 11" key="1">
    <citation type="submission" date="2023-10" db="EMBL/GenBank/DDBJ databases">
        <title>Veillonella sp. nov., isolated from a pig farm feces dump.</title>
        <authorList>
            <person name="Chang Y.-H."/>
        </authorList>
    </citation>
    <scope>NUCLEOTIDE SEQUENCE [LARGE SCALE GENOMIC DNA]</scope>
    <source>
        <strain evidence="10 11">YH-vei2233</strain>
    </source>
</reference>
<protein>
    <submittedName>
        <fullName evidence="10">Aminopeptidase</fullName>
    </submittedName>
</protein>
<evidence type="ECO:0000256" key="3">
    <source>
        <dbReference type="ARBA" id="ARBA00001947"/>
    </source>
</evidence>
<proteinExistence type="inferred from homology"/>
<evidence type="ECO:0000256" key="6">
    <source>
        <dbReference type="ARBA" id="ARBA00022670"/>
    </source>
</evidence>
<dbReference type="InterPro" id="IPR000787">
    <property type="entry name" value="Peptidase_M29"/>
</dbReference>
<keyword evidence="9" id="KW-0482">Metalloprotease</keyword>
<comment type="cofactor">
    <cofactor evidence="3">
        <name>Zn(2+)</name>
        <dbReference type="ChEBI" id="CHEBI:29105"/>
    </cofactor>
</comment>
<dbReference type="EMBL" id="JAWJZB010000010">
    <property type="protein sequence ID" value="MDV5088969.1"/>
    <property type="molecule type" value="Genomic_DNA"/>
</dbReference>
<keyword evidence="8" id="KW-0378">Hydrolase</keyword>
<evidence type="ECO:0000256" key="4">
    <source>
        <dbReference type="ARBA" id="ARBA00008236"/>
    </source>
</evidence>
<name>A0ABU3ZAN5_9FIRM</name>
<evidence type="ECO:0000256" key="9">
    <source>
        <dbReference type="ARBA" id="ARBA00023049"/>
    </source>
</evidence>
<evidence type="ECO:0000256" key="7">
    <source>
        <dbReference type="ARBA" id="ARBA00022723"/>
    </source>
</evidence>
<dbReference type="SUPFAM" id="SSF144052">
    <property type="entry name" value="Thermophilic metalloprotease-like"/>
    <property type="match status" value="1"/>
</dbReference>
<gene>
    <name evidence="10" type="ORF">RVY80_09040</name>
</gene>
<dbReference type="InterPro" id="IPR035097">
    <property type="entry name" value="M29_N-terminal"/>
</dbReference>
<keyword evidence="6" id="KW-0645">Protease</keyword>
<comment type="cofactor">
    <cofactor evidence="1">
        <name>Co(2+)</name>
        <dbReference type="ChEBI" id="CHEBI:48828"/>
    </cofactor>
</comment>
<dbReference type="PANTHER" id="PTHR34448">
    <property type="entry name" value="AMINOPEPTIDASE"/>
    <property type="match status" value="1"/>
</dbReference>
<comment type="similarity">
    <text evidence="4">Belongs to the peptidase M29 family.</text>
</comment>
<dbReference type="PRINTS" id="PR00919">
    <property type="entry name" value="THERMOPTASE"/>
</dbReference>
<organism evidence="10 11">
    <name type="scientific">Veillonella absiana</name>
    <dbReference type="NCBI Taxonomy" id="3079305"/>
    <lineage>
        <taxon>Bacteria</taxon>
        <taxon>Bacillati</taxon>
        <taxon>Bacillota</taxon>
        <taxon>Negativicutes</taxon>
        <taxon>Veillonellales</taxon>
        <taxon>Veillonellaceae</taxon>
        <taxon>Veillonella</taxon>
    </lineage>
</organism>
<keyword evidence="11" id="KW-1185">Reference proteome</keyword>
<evidence type="ECO:0000256" key="5">
    <source>
        <dbReference type="ARBA" id="ARBA00022438"/>
    </source>
</evidence>
<dbReference type="Pfam" id="PF02073">
    <property type="entry name" value="Peptidase_M29"/>
    <property type="match status" value="1"/>
</dbReference>
<evidence type="ECO:0000256" key="8">
    <source>
        <dbReference type="ARBA" id="ARBA00022801"/>
    </source>
</evidence>
<dbReference type="GO" id="GO:0004177">
    <property type="term" value="F:aminopeptidase activity"/>
    <property type="evidence" value="ECO:0007669"/>
    <property type="project" value="UniProtKB-KW"/>
</dbReference>
<evidence type="ECO:0000256" key="2">
    <source>
        <dbReference type="ARBA" id="ARBA00001946"/>
    </source>
</evidence>
<sequence>MNQDKLREYARLLIQTGVNLQDKQTLVVSVDVEQKDFAVIITEEAYDLGAKEVVINWRHSPITRQRLLHADASCLETPANWIPVFYQQYVDEKAAFLSLISANPNALQGIPTNRISLNSRNLNKALTFYHTAIMNSTLTWCVASVPTVLWANLLGYTGTDEEKIDRLWDIILTLCRLQNVSESETFNSHMDNLKKRTEALNILNLKSLHYTCSNGTDLTVELPTNHIWQGGAEASKDGVIFNANIPTEEVFSAPQYNGVNGVVHSTKPLIYQGNPINNFSFTFKDGKIVDYTAEEGLDILKELIETDEGSQYLGEIALVDHYSPISQSHQIYFETLFDENASCHLAIGAAYPTCLKDSDGLSDEELKEKGLNHSLSHVDFMIGHEHMNITGLTQNDQEVAIMIDGRLQI</sequence>
<dbReference type="PANTHER" id="PTHR34448:SF3">
    <property type="entry name" value="AMINOPEPTIDASE AMPS"/>
    <property type="match status" value="1"/>
</dbReference>
<accession>A0ABU3ZAN5</accession>